<organism evidence="1 2">
    <name type="scientific">Neofusicoccum parvum</name>
    <dbReference type="NCBI Taxonomy" id="310453"/>
    <lineage>
        <taxon>Eukaryota</taxon>
        <taxon>Fungi</taxon>
        <taxon>Dikarya</taxon>
        <taxon>Ascomycota</taxon>
        <taxon>Pezizomycotina</taxon>
        <taxon>Dothideomycetes</taxon>
        <taxon>Dothideomycetes incertae sedis</taxon>
        <taxon>Botryosphaeriales</taxon>
        <taxon>Botryosphaeriaceae</taxon>
        <taxon>Neofusicoccum</taxon>
    </lineage>
</organism>
<dbReference type="EMBL" id="BSXG01000060">
    <property type="protein sequence ID" value="GME32235.1"/>
    <property type="molecule type" value="Genomic_DNA"/>
</dbReference>
<name>A0ACB5SA73_9PEZI</name>
<evidence type="ECO:0000313" key="1">
    <source>
        <dbReference type="EMBL" id="GME32235.1"/>
    </source>
</evidence>
<sequence>MSSTTPTTITPAQRQAIARRAMMATTPYWMMKQELDRAALAAETARIIARRRRSPAALADARVALAEYGIAVRAYMPAWKEWTEALEEKKRAGLPYAD</sequence>
<gene>
    <name evidence="1" type="primary">g7691</name>
    <name evidence="1" type="ORF">NpPPO83_00007691</name>
</gene>
<protein>
    <submittedName>
        <fullName evidence="1">Uncharacterized protein</fullName>
    </submittedName>
</protein>
<comment type="caution">
    <text evidence="1">The sequence shown here is derived from an EMBL/GenBank/DDBJ whole genome shotgun (WGS) entry which is preliminary data.</text>
</comment>
<evidence type="ECO:0000313" key="2">
    <source>
        <dbReference type="Proteomes" id="UP001165186"/>
    </source>
</evidence>
<proteinExistence type="predicted"/>
<dbReference type="Proteomes" id="UP001165186">
    <property type="component" value="Unassembled WGS sequence"/>
</dbReference>
<accession>A0ACB5SA73</accession>
<keyword evidence="2" id="KW-1185">Reference proteome</keyword>
<reference evidence="1" key="1">
    <citation type="submission" date="2024-09" db="EMBL/GenBank/DDBJ databases">
        <title>Draft Genome Sequences of Neofusicoccum parvum.</title>
        <authorList>
            <person name="Ashida A."/>
            <person name="Camagna M."/>
            <person name="Tanaka A."/>
            <person name="Takemoto D."/>
        </authorList>
    </citation>
    <scope>NUCLEOTIDE SEQUENCE</scope>
    <source>
        <strain evidence="1">PPO83</strain>
    </source>
</reference>